<keyword evidence="4 6" id="KW-0274">FAD</keyword>
<proteinExistence type="inferred from homology"/>
<dbReference type="RefSeq" id="WP_189631659.1">
    <property type="nucleotide sequence ID" value="NZ_BNAG01000006.1"/>
</dbReference>
<name>A0ABQ3IBS4_9BACT</name>
<evidence type="ECO:0000313" key="9">
    <source>
        <dbReference type="Proteomes" id="UP000658258"/>
    </source>
</evidence>
<evidence type="ECO:0000256" key="4">
    <source>
        <dbReference type="ARBA" id="ARBA00022827"/>
    </source>
</evidence>
<dbReference type="SUPFAM" id="SSF48173">
    <property type="entry name" value="Cryptochrome/photolyase FAD-binding domain"/>
    <property type="match status" value="1"/>
</dbReference>
<dbReference type="Gene3D" id="1.10.579.10">
    <property type="entry name" value="DNA Cyclobutane Dipyrimidine Photolyase, subunit A, domain 3"/>
    <property type="match status" value="1"/>
</dbReference>
<comment type="cofactor">
    <cofactor evidence="6">
        <name>FAD</name>
        <dbReference type="ChEBI" id="CHEBI:57692"/>
    </cofactor>
    <text evidence="6">Binds 1 FAD per subunit.</text>
</comment>
<evidence type="ECO:0000256" key="1">
    <source>
        <dbReference type="ARBA" id="ARBA00005862"/>
    </source>
</evidence>
<evidence type="ECO:0000256" key="2">
    <source>
        <dbReference type="ARBA" id="ARBA00017881"/>
    </source>
</evidence>
<dbReference type="Pfam" id="PF03441">
    <property type="entry name" value="FAD_binding_7"/>
    <property type="match status" value="1"/>
</dbReference>
<dbReference type="Gene3D" id="1.25.40.80">
    <property type="match status" value="1"/>
</dbReference>
<accession>A0ABQ3IBS4</accession>
<dbReference type="PROSITE" id="PS51645">
    <property type="entry name" value="PHR_CRY_ALPHA_BETA"/>
    <property type="match status" value="1"/>
</dbReference>
<dbReference type="PRINTS" id="PR00147">
    <property type="entry name" value="DNAPHOTLYASE"/>
</dbReference>
<dbReference type="InterPro" id="IPR014133">
    <property type="entry name" value="Cry_DASH"/>
</dbReference>
<dbReference type="EMBL" id="BNAG01000006">
    <property type="protein sequence ID" value="GHE75506.1"/>
    <property type="molecule type" value="Genomic_DNA"/>
</dbReference>
<evidence type="ECO:0000256" key="3">
    <source>
        <dbReference type="ARBA" id="ARBA00022630"/>
    </source>
</evidence>
<dbReference type="SUPFAM" id="SSF52425">
    <property type="entry name" value="Cryptochrome/photolyase, N-terminal domain"/>
    <property type="match status" value="1"/>
</dbReference>
<dbReference type="PANTHER" id="PTHR11455:SF22">
    <property type="entry name" value="CRYPTOCHROME DASH"/>
    <property type="match status" value="1"/>
</dbReference>
<feature type="domain" description="Photolyase/cryptochrome alpha/beta" evidence="7">
    <location>
        <begin position="2"/>
        <end position="131"/>
    </location>
</feature>
<dbReference type="Proteomes" id="UP000658258">
    <property type="component" value="Unassembled WGS sequence"/>
</dbReference>
<comment type="caution">
    <text evidence="8">The sequence shown here is derived from an EMBL/GenBank/DDBJ whole genome shotgun (WGS) entry which is preliminary data.</text>
</comment>
<reference evidence="9" key="1">
    <citation type="journal article" date="2019" name="Int. J. Syst. Evol. Microbiol.">
        <title>The Global Catalogue of Microorganisms (GCM) 10K type strain sequencing project: providing services to taxonomists for standard genome sequencing and annotation.</title>
        <authorList>
            <consortium name="The Broad Institute Genomics Platform"/>
            <consortium name="The Broad Institute Genome Sequencing Center for Infectious Disease"/>
            <person name="Wu L."/>
            <person name="Ma J."/>
        </authorList>
    </citation>
    <scope>NUCLEOTIDE SEQUENCE [LARGE SCALE GENOMIC DNA]</scope>
    <source>
        <strain evidence="9">CGMCC 1.15111</strain>
    </source>
</reference>
<dbReference type="InterPro" id="IPR002081">
    <property type="entry name" value="Cryptochrome/DNA_photolyase_1"/>
</dbReference>
<comment type="cofactor">
    <cofactor evidence="6">
        <name>(6R)-5,10-methylene-5,6,7,8-tetrahydrofolate</name>
        <dbReference type="ChEBI" id="CHEBI:15636"/>
    </cofactor>
    <text evidence="6">Binds 1 5,10-methenyltetrahydrofolate (MTHF) per subunit.</text>
</comment>
<comment type="function">
    <text evidence="6">May have a photoreceptor function.</text>
</comment>
<dbReference type="PANTHER" id="PTHR11455">
    <property type="entry name" value="CRYPTOCHROME"/>
    <property type="match status" value="1"/>
</dbReference>
<comment type="similarity">
    <text evidence="1 6">Belongs to the DNA photolyase class-1 family.</text>
</comment>
<protein>
    <recommendedName>
        <fullName evidence="2 6">Cryptochrome DASH</fullName>
    </recommendedName>
</protein>
<keyword evidence="9" id="KW-1185">Reference proteome</keyword>
<evidence type="ECO:0000256" key="6">
    <source>
        <dbReference type="RuleBase" id="RU367151"/>
    </source>
</evidence>
<gene>
    <name evidence="8" type="primary">phrB3</name>
    <name evidence="8" type="ORF">GCM10011340_35460</name>
</gene>
<dbReference type="InterPro" id="IPR036134">
    <property type="entry name" value="Crypto/Photolyase_FAD-like_sf"/>
</dbReference>
<dbReference type="Pfam" id="PF00875">
    <property type="entry name" value="DNA_photolyase"/>
    <property type="match status" value="1"/>
</dbReference>
<evidence type="ECO:0000313" key="8">
    <source>
        <dbReference type="EMBL" id="GHE75506.1"/>
    </source>
</evidence>
<dbReference type="Gene3D" id="3.40.50.620">
    <property type="entry name" value="HUPs"/>
    <property type="match status" value="1"/>
</dbReference>
<organism evidence="8 9">
    <name type="scientific">Roseivirga thermotolerans</name>
    <dbReference type="NCBI Taxonomy" id="1758176"/>
    <lineage>
        <taxon>Bacteria</taxon>
        <taxon>Pseudomonadati</taxon>
        <taxon>Bacteroidota</taxon>
        <taxon>Cytophagia</taxon>
        <taxon>Cytophagales</taxon>
        <taxon>Roseivirgaceae</taxon>
        <taxon>Roseivirga</taxon>
    </lineage>
</organism>
<dbReference type="InterPro" id="IPR005101">
    <property type="entry name" value="Cryptochr/Photolyase_FAD-bd"/>
</dbReference>
<dbReference type="InterPro" id="IPR036155">
    <property type="entry name" value="Crypto/Photolyase_N_sf"/>
</dbReference>
<dbReference type="InterPro" id="IPR014729">
    <property type="entry name" value="Rossmann-like_a/b/a_fold"/>
</dbReference>
<keyword evidence="5 6" id="KW-0157">Chromophore</keyword>
<dbReference type="InterPro" id="IPR006050">
    <property type="entry name" value="DNA_photolyase_N"/>
</dbReference>
<evidence type="ECO:0000259" key="7">
    <source>
        <dbReference type="PROSITE" id="PS51645"/>
    </source>
</evidence>
<dbReference type="NCBIfam" id="TIGR02765">
    <property type="entry name" value="crypto_DASH"/>
    <property type="match status" value="1"/>
</dbReference>
<sequence length="423" mass="49709">MSRAIYWFRNDLRLEDNEVLNKAVEENPEILPVYVFDESLLRGEQWGIERMGSHRLKFLLESLEDLKAHLQQLGSDLLIKVGDTVTVLNDIRKTYNCDVLYAQKASAYDEVQLEEKLSETINTKFIWGETLYHLNDLPYHLDELPDIFTQFRKSVEKKADVRKILEAPLQIHSSQGFDSEVPSMEDLGFEPVEEDDRSVIQFRGGAKAANDRLNYYLWDKELLGNYKQTRNGLIGGDYSSKFSPWLAHGCISPRQIYWQVKKFEKYVKKNSSTYWLVFELVWRDYFHFVAKKYSNQIYQRKGILGEDKIDWGSDKLFHLWRDGKTGEPFVDANMREMNATGFMSNRGRQNVASYLMHQMKIDWRLGAAYFEKMLIDYDPCSNYGNWIYIAGVGNDPRGGREFNIERQKQMYDPKGEYQELWAN</sequence>
<evidence type="ECO:0000256" key="5">
    <source>
        <dbReference type="ARBA" id="ARBA00022991"/>
    </source>
</evidence>
<keyword evidence="3 6" id="KW-0285">Flavoprotein</keyword>